<dbReference type="AlphaFoldDB" id="A0A445AS92"/>
<evidence type="ECO:0000313" key="3">
    <source>
        <dbReference type="Proteomes" id="UP000289738"/>
    </source>
</evidence>
<organism evidence="2 3">
    <name type="scientific">Arachis hypogaea</name>
    <name type="common">Peanut</name>
    <dbReference type="NCBI Taxonomy" id="3818"/>
    <lineage>
        <taxon>Eukaryota</taxon>
        <taxon>Viridiplantae</taxon>
        <taxon>Streptophyta</taxon>
        <taxon>Embryophyta</taxon>
        <taxon>Tracheophyta</taxon>
        <taxon>Spermatophyta</taxon>
        <taxon>Magnoliopsida</taxon>
        <taxon>eudicotyledons</taxon>
        <taxon>Gunneridae</taxon>
        <taxon>Pentapetalae</taxon>
        <taxon>rosids</taxon>
        <taxon>fabids</taxon>
        <taxon>Fabales</taxon>
        <taxon>Fabaceae</taxon>
        <taxon>Papilionoideae</taxon>
        <taxon>50 kb inversion clade</taxon>
        <taxon>dalbergioids sensu lato</taxon>
        <taxon>Dalbergieae</taxon>
        <taxon>Pterocarpus clade</taxon>
        <taxon>Arachis</taxon>
    </lineage>
</organism>
<reference evidence="2 3" key="1">
    <citation type="submission" date="2019-01" db="EMBL/GenBank/DDBJ databases">
        <title>Sequencing of cultivated peanut Arachis hypogaea provides insights into genome evolution and oil improvement.</title>
        <authorList>
            <person name="Chen X."/>
        </authorList>
    </citation>
    <scope>NUCLEOTIDE SEQUENCE [LARGE SCALE GENOMIC DNA]</scope>
    <source>
        <strain evidence="3">cv. Fuhuasheng</strain>
        <tissue evidence="2">Leaves</tissue>
    </source>
</reference>
<comment type="caution">
    <text evidence="2">The sequence shown here is derived from an EMBL/GenBank/DDBJ whole genome shotgun (WGS) entry which is preliminary data.</text>
</comment>
<keyword evidence="3" id="KW-1185">Reference proteome</keyword>
<evidence type="ECO:0000313" key="2">
    <source>
        <dbReference type="EMBL" id="RYR29303.1"/>
    </source>
</evidence>
<feature type="domain" description="DUF4283" evidence="1">
    <location>
        <begin position="7"/>
        <end position="67"/>
    </location>
</feature>
<gene>
    <name evidence="2" type="ORF">Ahy_B01g053674</name>
</gene>
<dbReference type="Proteomes" id="UP000289738">
    <property type="component" value="Chromosome B01"/>
</dbReference>
<proteinExistence type="predicted"/>
<dbReference type="Pfam" id="PF14111">
    <property type="entry name" value="DUF4283"/>
    <property type="match status" value="1"/>
</dbReference>
<accession>A0A445AS92</accession>
<protein>
    <recommendedName>
        <fullName evidence="1">DUF4283 domain-containing protein</fullName>
    </recommendedName>
</protein>
<evidence type="ECO:0000259" key="1">
    <source>
        <dbReference type="Pfam" id="PF14111"/>
    </source>
</evidence>
<dbReference type="EMBL" id="SDMP01000011">
    <property type="protein sequence ID" value="RYR29303.1"/>
    <property type="molecule type" value="Genomic_DNA"/>
</dbReference>
<name>A0A445AS92_ARAHY</name>
<dbReference type="InterPro" id="IPR025558">
    <property type="entry name" value="DUF4283"/>
</dbReference>
<sequence length="86" mass="10129">MADRKFSAGTLEAALLAIWRQPVGFKVLDHGGNVFQFFFKKEIEMIRIENGAPWLFKNYILNLKRWKGEDSMVEIEFLKVPIWIQL</sequence>